<dbReference type="PANTHER" id="PTHR31323:SF14">
    <property type="entry name" value="MECHANOSENSITIVE ION CHANNEL PROTEIN MSY2"/>
    <property type="match status" value="1"/>
</dbReference>
<organism evidence="8 9">
    <name type="scientific">Fonsecaea erecta</name>
    <dbReference type="NCBI Taxonomy" id="1367422"/>
    <lineage>
        <taxon>Eukaryota</taxon>
        <taxon>Fungi</taxon>
        <taxon>Dikarya</taxon>
        <taxon>Ascomycota</taxon>
        <taxon>Pezizomycotina</taxon>
        <taxon>Eurotiomycetes</taxon>
        <taxon>Chaetothyriomycetidae</taxon>
        <taxon>Chaetothyriales</taxon>
        <taxon>Herpotrichiellaceae</taxon>
        <taxon>Fonsecaea</taxon>
    </lineage>
</organism>
<dbReference type="RefSeq" id="XP_018695722.1">
    <property type="nucleotide sequence ID" value="XM_018836072.1"/>
</dbReference>
<evidence type="ECO:0000313" key="8">
    <source>
        <dbReference type="EMBL" id="OAP62355.1"/>
    </source>
</evidence>
<evidence type="ECO:0000256" key="1">
    <source>
        <dbReference type="ARBA" id="ARBA00004370"/>
    </source>
</evidence>
<evidence type="ECO:0000256" key="5">
    <source>
        <dbReference type="SAM" id="MobiDB-lite"/>
    </source>
</evidence>
<feature type="transmembrane region" description="Helical" evidence="6">
    <location>
        <begin position="80"/>
        <end position="102"/>
    </location>
</feature>
<dbReference type="AlphaFoldDB" id="A0A178ZTK5"/>
<dbReference type="PROSITE" id="PS50222">
    <property type="entry name" value="EF_HAND_2"/>
    <property type="match status" value="1"/>
</dbReference>
<feature type="transmembrane region" description="Helical" evidence="6">
    <location>
        <begin position="161"/>
        <end position="180"/>
    </location>
</feature>
<dbReference type="PROSITE" id="PS00018">
    <property type="entry name" value="EF_HAND_1"/>
    <property type="match status" value="1"/>
</dbReference>
<feature type="transmembrane region" description="Helical" evidence="6">
    <location>
        <begin position="214"/>
        <end position="235"/>
    </location>
</feature>
<feature type="region of interest" description="Disordered" evidence="5">
    <location>
        <begin position="727"/>
        <end position="787"/>
    </location>
</feature>
<feature type="region of interest" description="Disordered" evidence="5">
    <location>
        <begin position="32"/>
        <end position="60"/>
    </location>
</feature>
<dbReference type="InterPro" id="IPR023408">
    <property type="entry name" value="MscS_beta-dom_sf"/>
</dbReference>
<dbReference type="Gene3D" id="2.30.30.60">
    <property type="match status" value="1"/>
</dbReference>
<dbReference type="GO" id="GO:0005262">
    <property type="term" value="F:calcium channel activity"/>
    <property type="evidence" value="ECO:0007669"/>
    <property type="project" value="TreeGrafter"/>
</dbReference>
<dbReference type="InterPro" id="IPR010920">
    <property type="entry name" value="LSM_dom_sf"/>
</dbReference>
<feature type="domain" description="EF-hand" evidence="7">
    <location>
        <begin position="427"/>
        <end position="462"/>
    </location>
</feature>
<dbReference type="GO" id="GO:0016020">
    <property type="term" value="C:membrane"/>
    <property type="evidence" value="ECO:0007669"/>
    <property type="project" value="UniProtKB-SubCell"/>
</dbReference>
<feature type="transmembrane region" description="Helical" evidence="6">
    <location>
        <begin position="247"/>
        <end position="269"/>
    </location>
</feature>
<comment type="subcellular location">
    <subcellularLocation>
        <location evidence="1">Membrane</location>
    </subcellularLocation>
</comment>
<evidence type="ECO:0000259" key="7">
    <source>
        <dbReference type="PROSITE" id="PS50222"/>
    </source>
</evidence>
<reference evidence="8 9" key="1">
    <citation type="submission" date="2016-04" db="EMBL/GenBank/DDBJ databases">
        <title>Draft genome of Fonsecaea erecta CBS 125763.</title>
        <authorList>
            <person name="Weiss V.A."/>
            <person name="Vicente V.A."/>
            <person name="Raittz R.T."/>
            <person name="Moreno L.F."/>
            <person name="De Souza E.M."/>
            <person name="Pedrosa F.O."/>
            <person name="Steffens M.B."/>
            <person name="Faoro H."/>
            <person name="Tadra-Sfeir M.Z."/>
            <person name="Najafzadeh M.J."/>
            <person name="Felipe M.S."/>
            <person name="Teixeira M."/>
            <person name="Sun J."/>
            <person name="Xi L."/>
            <person name="Gomes R."/>
            <person name="De Azevedo C.M."/>
            <person name="Salgado C.G."/>
            <person name="Da Silva M.B."/>
            <person name="Nascimento M.F."/>
            <person name="Queiroz-Telles F."/>
            <person name="Attili D.S."/>
            <person name="Gorbushina A."/>
        </authorList>
    </citation>
    <scope>NUCLEOTIDE SEQUENCE [LARGE SCALE GENOMIC DNA]</scope>
    <source>
        <strain evidence="8 9">CBS 125763</strain>
    </source>
</reference>
<feature type="compositionally biased region" description="Polar residues" evidence="5">
    <location>
        <begin position="32"/>
        <end position="42"/>
    </location>
</feature>
<keyword evidence="9" id="KW-1185">Reference proteome</keyword>
<dbReference type="SUPFAM" id="SSF50182">
    <property type="entry name" value="Sm-like ribonucleoproteins"/>
    <property type="match status" value="1"/>
</dbReference>
<gene>
    <name evidence="8" type="ORF">AYL99_04558</name>
</gene>
<proteinExistence type="predicted"/>
<accession>A0A178ZTK5</accession>
<protein>
    <recommendedName>
        <fullName evidence="7">EF-hand domain-containing protein</fullName>
    </recommendedName>
</protein>
<dbReference type="InterPro" id="IPR002048">
    <property type="entry name" value="EF_hand_dom"/>
</dbReference>
<dbReference type="GO" id="GO:0006874">
    <property type="term" value="P:intracellular calcium ion homeostasis"/>
    <property type="evidence" value="ECO:0007669"/>
    <property type="project" value="TreeGrafter"/>
</dbReference>
<dbReference type="OrthoDB" id="544685at2759"/>
<dbReference type="InterPro" id="IPR058650">
    <property type="entry name" value="Msy1/2-like"/>
</dbReference>
<keyword evidence="2 6" id="KW-0812">Transmembrane</keyword>
<dbReference type="GeneID" id="30008727"/>
<evidence type="ECO:0000256" key="3">
    <source>
        <dbReference type="ARBA" id="ARBA00022989"/>
    </source>
</evidence>
<dbReference type="GO" id="GO:0005509">
    <property type="term" value="F:calcium ion binding"/>
    <property type="evidence" value="ECO:0007669"/>
    <property type="project" value="InterPro"/>
</dbReference>
<keyword evidence="4 6" id="KW-0472">Membrane</keyword>
<dbReference type="Proteomes" id="UP000078343">
    <property type="component" value="Unassembled WGS sequence"/>
</dbReference>
<name>A0A178ZTK5_9EURO</name>
<dbReference type="InterPro" id="IPR018247">
    <property type="entry name" value="EF_Hand_1_Ca_BS"/>
</dbReference>
<keyword evidence="3 6" id="KW-1133">Transmembrane helix</keyword>
<dbReference type="Pfam" id="PF00924">
    <property type="entry name" value="MS_channel_2nd"/>
    <property type="match status" value="1"/>
</dbReference>
<evidence type="ECO:0000313" key="9">
    <source>
        <dbReference type="Proteomes" id="UP000078343"/>
    </source>
</evidence>
<dbReference type="Pfam" id="PF25886">
    <property type="entry name" value="Msy1"/>
    <property type="match status" value="1"/>
</dbReference>
<comment type="caution">
    <text evidence="8">The sequence shown here is derived from an EMBL/GenBank/DDBJ whole genome shotgun (WGS) entry which is preliminary data.</text>
</comment>
<dbReference type="EMBL" id="LVYI01000003">
    <property type="protein sequence ID" value="OAP62355.1"/>
    <property type="molecule type" value="Genomic_DNA"/>
</dbReference>
<dbReference type="InterPro" id="IPR006685">
    <property type="entry name" value="MscS_channel_2nd"/>
</dbReference>
<sequence>MMTGKDAIVTVQDAMSDYQDKQSMRYADQSIEMTRQSTSPINGTPYPPRRQLSDTDPEDEGLTQLGLKWKRIRRNVLLRYIIYIVPVAILLAIPIVLCATVYKDKKIISPIKTTSTTPITTTNVTQIDPVHGNSTTDVTNLYNTTTATVYQTTTHTDHRGIRLLGLFIWIEVVWVFLWIAKLLAQAVPIVFQTVGGAIHTGIRKYWLVLKAVEIPLSLFFWAILSICSYSLIYIFDQDFHKEHAGNIKWLSTLHNVLKATIGVSALYLVEKMLIQMVSVNYHGKQFYDNIKELKTLSRAIETMYDVSRQRFHDNHPSFMEEDLDIHDTKGYRKDRQGRLRSKDQSTAILLTNLGNAAANATSVLGYLVSDIAGRQVLMPTASGPVVEAALERPVSAEALARRIWNSFTNFGETKLDQTAITAMLGPGREAQAAYIHSKVDADENGDLTMEEMIDLVKKVAYDRQTIWEGANDVKDAIKVLDRVLAVIVLIFVFLIYAAFFSNYLANHYTQIWTTFTGCSFLFSSTAGELFAACITVFIKHPYDVGDRINVNDVDMDVVKISLLYSVFREVQSKQMIQIPNSVINGVWIKNLTRSKELREQLTLNVSVGTSFEDIETLRREMLAYVAEHKRDFMPAVDIQLMSIADLSKLELRVEFQHKGNYASDFVRAQHRSKFVCALLSAVRKVPIDGPGGGGPGAGSMESPNYTVTITDEVAKEAKAKFDENKDKKRMFPKNGPGPSAASEIGLAVGGGPAGSTGLEVQRGAVARSRTGGGPRGSDDFTNFNLRL</sequence>
<feature type="transmembrane region" description="Helical" evidence="6">
    <location>
        <begin position="186"/>
        <end position="202"/>
    </location>
</feature>
<feature type="transmembrane region" description="Helical" evidence="6">
    <location>
        <begin position="483"/>
        <end position="505"/>
    </location>
</feature>
<dbReference type="PANTHER" id="PTHR31323">
    <property type="entry name" value="MECHANOSENSITIVE ION CHANNEL PROTEIN MSY2"/>
    <property type="match status" value="1"/>
</dbReference>
<evidence type="ECO:0000256" key="6">
    <source>
        <dbReference type="SAM" id="Phobius"/>
    </source>
</evidence>
<evidence type="ECO:0000256" key="4">
    <source>
        <dbReference type="ARBA" id="ARBA00023136"/>
    </source>
</evidence>
<evidence type="ECO:0000256" key="2">
    <source>
        <dbReference type="ARBA" id="ARBA00022692"/>
    </source>
</evidence>